<evidence type="ECO:0000313" key="6">
    <source>
        <dbReference type="EMBL" id="GAV68473.1"/>
    </source>
</evidence>
<keyword evidence="7" id="KW-1185">Reference proteome</keyword>
<sequence length="180" mass="19718">MLVLLQVFLEIKGVQLPNPFPRLTYAEAMSRYGSDRPDTRFDLELKDVSDIFLESPLQSGGIVKVLCVPSGTKSYSNTTLKKGDIYNEAIKSGAKGLPFLKVLDDGEVEGIPALASNLNPTNMEELLRRCSAGPGDLILFAVGHHASVNKTLDRLRVFVAHELGLVDNVSLWPAFCTRCL</sequence>
<proteinExistence type="predicted"/>
<comment type="caution">
    <text evidence="6">The sequence shown here is derived from an EMBL/GenBank/DDBJ whole genome shotgun (WGS) entry which is preliminary data.</text>
</comment>
<dbReference type="Gene3D" id="3.30.1360.30">
    <property type="entry name" value="GAD-like domain"/>
    <property type="match status" value="1"/>
</dbReference>
<dbReference type="STRING" id="3775.A0A1Q3BL69"/>
<keyword evidence="2" id="KW-0547">Nucleotide-binding</keyword>
<dbReference type="InterPro" id="IPR004115">
    <property type="entry name" value="GAD-like_sf"/>
</dbReference>
<dbReference type="GO" id="GO:0006418">
    <property type="term" value="P:tRNA aminoacylation for protein translation"/>
    <property type="evidence" value="ECO:0007669"/>
    <property type="project" value="InterPro"/>
</dbReference>
<keyword evidence="3" id="KW-0067">ATP-binding</keyword>
<evidence type="ECO:0000256" key="4">
    <source>
        <dbReference type="ARBA" id="ARBA00022917"/>
    </source>
</evidence>
<dbReference type="EMBL" id="BDDD01000632">
    <property type="protein sequence ID" value="GAV68473.1"/>
    <property type="molecule type" value="Genomic_DNA"/>
</dbReference>
<evidence type="ECO:0000313" key="7">
    <source>
        <dbReference type="Proteomes" id="UP000187406"/>
    </source>
</evidence>
<accession>A0A1Q3BL69</accession>
<evidence type="ECO:0000256" key="3">
    <source>
        <dbReference type="ARBA" id="ARBA00022840"/>
    </source>
</evidence>
<dbReference type="OrthoDB" id="439710at2759"/>
<dbReference type="InterPro" id="IPR029351">
    <property type="entry name" value="GAD_dom"/>
</dbReference>
<dbReference type="GO" id="GO:0005737">
    <property type="term" value="C:cytoplasm"/>
    <property type="evidence" value="ECO:0007669"/>
    <property type="project" value="InterPro"/>
</dbReference>
<evidence type="ECO:0000256" key="2">
    <source>
        <dbReference type="ARBA" id="ARBA00022741"/>
    </source>
</evidence>
<dbReference type="InParanoid" id="A0A1Q3BL69"/>
<reference evidence="7" key="1">
    <citation type="submission" date="2016-04" db="EMBL/GenBank/DDBJ databases">
        <title>Cephalotus genome sequencing.</title>
        <authorList>
            <person name="Fukushima K."/>
            <person name="Hasebe M."/>
            <person name="Fang X."/>
        </authorList>
    </citation>
    <scope>NUCLEOTIDE SEQUENCE [LARGE SCALE GENOMIC DNA]</scope>
    <source>
        <strain evidence="7">cv. St1</strain>
    </source>
</reference>
<dbReference type="SUPFAM" id="SSF55681">
    <property type="entry name" value="Class II aaRS and biotin synthetases"/>
    <property type="match status" value="1"/>
</dbReference>
<evidence type="ECO:0000259" key="5">
    <source>
        <dbReference type="Pfam" id="PF02938"/>
    </source>
</evidence>
<organism evidence="6 7">
    <name type="scientific">Cephalotus follicularis</name>
    <name type="common">Albany pitcher plant</name>
    <dbReference type="NCBI Taxonomy" id="3775"/>
    <lineage>
        <taxon>Eukaryota</taxon>
        <taxon>Viridiplantae</taxon>
        <taxon>Streptophyta</taxon>
        <taxon>Embryophyta</taxon>
        <taxon>Tracheophyta</taxon>
        <taxon>Spermatophyta</taxon>
        <taxon>Magnoliopsida</taxon>
        <taxon>eudicotyledons</taxon>
        <taxon>Gunneridae</taxon>
        <taxon>Pentapetalae</taxon>
        <taxon>rosids</taxon>
        <taxon>fabids</taxon>
        <taxon>Oxalidales</taxon>
        <taxon>Cephalotaceae</taxon>
        <taxon>Cephalotus</taxon>
    </lineage>
</organism>
<name>A0A1Q3BL69_CEPFO</name>
<dbReference type="GO" id="GO:0004812">
    <property type="term" value="F:aminoacyl-tRNA ligase activity"/>
    <property type="evidence" value="ECO:0007669"/>
    <property type="project" value="InterPro"/>
</dbReference>
<dbReference type="SUPFAM" id="SSF55261">
    <property type="entry name" value="GAD domain-like"/>
    <property type="match status" value="1"/>
</dbReference>
<protein>
    <submittedName>
        <fullName evidence="6">tRNA-synt_2 domain-containing protein/GAD domain-containing protein</fullName>
    </submittedName>
</protein>
<keyword evidence="4" id="KW-0648">Protein biosynthesis</keyword>
<dbReference type="Pfam" id="PF02938">
    <property type="entry name" value="GAD"/>
    <property type="match status" value="1"/>
</dbReference>
<evidence type="ECO:0000256" key="1">
    <source>
        <dbReference type="ARBA" id="ARBA00022598"/>
    </source>
</evidence>
<keyword evidence="1" id="KW-0436">Ligase</keyword>
<gene>
    <name evidence="6" type="ORF">CFOL_v3_11976</name>
</gene>
<dbReference type="Proteomes" id="UP000187406">
    <property type="component" value="Unassembled WGS sequence"/>
</dbReference>
<feature type="domain" description="GAD" evidence="5">
    <location>
        <begin position="54"/>
        <end position="152"/>
    </location>
</feature>
<dbReference type="AlphaFoldDB" id="A0A1Q3BL69"/>
<dbReference type="InterPro" id="IPR045864">
    <property type="entry name" value="aa-tRNA-synth_II/BPL/LPL"/>
</dbReference>
<dbReference type="GO" id="GO:0005524">
    <property type="term" value="F:ATP binding"/>
    <property type="evidence" value="ECO:0007669"/>
    <property type="project" value="UniProtKB-KW"/>
</dbReference>